<dbReference type="SUPFAM" id="SSF47336">
    <property type="entry name" value="ACP-like"/>
    <property type="match status" value="6"/>
</dbReference>
<dbReference type="NCBIfam" id="NF003417">
    <property type="entry name" value="PRK04813.1"/>
    <property type="match status" value="5"/>
</dbReference>
<evidence type="ECO:0000313" key="8">
    <source>
        <dbReference type="Proteomes" id="UP000326354"/>
    </source>
</evidence>
<dbReference type="KEGG" id="uam:UABAM_04222"/>
<dbReference type="SUPFAM" id="SSF52777">
    <property type="entry name" value="CoA-dependent acyltransferases"/>
    <property type="match status" value="12"/>
</dbReference>
<dbReference type="PROSITE" id="PS50075">
    <property type="entry name" value="CARRIER"/>
    <property type="match status" value="6"/>
</dbReference>
<feature type="domain" description="Carrier" evidence="6">
    <location>
        <begin position="5660"/>
        <end position="5735"/>
    </location>
</feature>
<dbReference type="NCBIfam" id="TIGR01733">
    <property type="entry name" value="AA-adenyl-dom"/>
    <property type="match status" value="4"/>
</dbReference>
<comment type="similarity">
    <text evidence="2">Belongs to the ATP-dependent AMP-binding enzyme family.</text>
</comment>
<dbReference type="CDD" id="cd05930">
    <property type="entry name" value="A_NRPS"/>
    <property type="match status" value="3"/>
</dbReference>
<dbReference type="CDD" id="cd19531">
    <property type="entry name" value="LCL_NRPS-like"/>
    <property type="match status" value="5"/>
</dbReference>
<feature type="domain" description="Carrier" evidence="6">
    <location>
        <begin position="3578"/>
        <end position="3653"/>
    </location>
</feature>
<evidence type="ECO:0000256" key="2">
    <source>
        <dbReference type="ARBA" id="ARBA00006432"/>
    </source>
</evidence>
<dbReference type="FunFam" id="3.30.300.30:FF:000010">
    <property type="entry name" value="Enterobactin synthetase component F"/>
    <property type="match status" value="2"/>
</dbReference>
<keyword evidence="3" id="KW-0596">Phosphopantetheine</keyword>
<dbReference type="PANTHER" id="PTHR45527">
    <property type="entry name" value="NONRIBOSOMAL PEPTIDE SYNTHETASE"/>
    <property type="match status" value="1"/>
</dbReference>
<evidence type="ECO:0000259" key="6">
    <source>
        <dbReference type="PROSITE" id="PS50075"/>
    </source>
</evidence>
<feature type="domain" description="Carrier" evidence="6">
    <location>
        <begin position="4602"/>
        <end position="4677"/>
    </location>
</feature>
<dbReference type="InterPro" id="IPR042099">
    <property type="entry name" value="ANL_N_sf"/>
</dbReference>
<sequence length="6043" mass="691271">MVSPNKTYALSPLQKGMLFYSLSQPGTYIQQTIFTVDSAIDIAKFRQAWECIVARYEVFRASFHLHEGNYRVHQQGNVNITVKNWYGLSTKEQRQQQQLFLQKDRRTIFGYEQPSVMRFTLLQLSPQKSQIIWTFPHVLLDGRSRCKIVSEFLYTYDCLCQQKQPRRTFFPEYHRYSDWLRNHDFSSAKSFFTDQKFYPTKMIAVQVEQEKHHQQQISLDVRVTQALQNVANQHAISVNILFQAAWALVLSRHVGNNKVTFGATRACRHIAVQKSSDIVGCMINTLPIGVEVDDMNSLQDFLQKIHRYWIDLRDYEHTPLDDIQKWCNHSQSLFDTSIVFENYTFAEKVVELYPGCQNYSWELRQQSHYPLTLIASRGKELHICAEYNAHHFSSPYIERLLQQVAYVLQQFAQNNLQKSLRGICVLPIPQKQRLLLEFNDSQVEYARNKTVGELFDVQAQKTPHKVAIIDSAKQLTYRQLQVLSDKIALYLQQQGVTHEMAVAIHMSKSLNMLTMLLAVVKSGGYYVPINTRDPQQRRDFIIEDNKCKIIICDDETTYYKNSRILHYEHLLEESMNGDVGEKPHKQSLPDSLIYTMYTSGSTGKPKGIGVTHRNVVRLVDNTNYVQLDEDTRILHAASPAFDAATFEIWGALLCGGTCCVSGDDLLEIGEDLQKYTINTLWLTAALFNAVIDTFPQALQNVKQLIVGGEALSPRHIKKAVQELPCTQLMNGYGPTENTTFTTYYAIGDCLEGADLSGIAIGKPIANTQVYILDRFLNIVPQGCVGELYAAGDGLARGYINKSRWTAAKMLPNPFSKEPGARMYKTGDLARYRENGDIEYMGRIDHQVKLRGFRIELGEIEAALLQHEHICACVVVCVDDEENDKHLLAYVVASGTQNIELATLRIWLEDKLPWYMIPAQFIALDELPLNKNGKINRKLLPLPDDFSFAKSYVAACNSTEEKLVEIWQEVLSTKKMGVHDNFFSLGGNSLSVMKMAVKIQQHWQIDLSLQSIFAHPTIAKLANVIHRQAKAMYIVAQNKQLYPLSFTQRRLWFLHRLQPHSSFYNIPMIKSLNGMLCVDQLKQALQKVILRHSILRSFIQESVDGDVQQKIVENLPQIAIVDLENELQVEQRIHEEAVAVTDRTFVLTEPHLARFKIIRVNSQHHILCVVVHHIICDHQSLQILWREVKEVYDCLVQKRDMVLPDLEIQYGDFCVWQRELQESRRWNSLREYWQCIFKDAKTFLPLPTDYPRPAVQKFYGADYQVSLDEQLSQQLQQCAQGHECTLFIVLLAAFNILLQRYSGEDDIVVGVPTASRYYPQLENHIGFFISTLALRCDVGGDPDFIQLALRMKEACLQAYAHQEYPFEKLVEDLNPVRDTSRNPIFQVMLNMVDDEPDGNLKNVQATNYPLKATATKFDLTLYVKKSNGLQFNFRYDTDLFHPQTIAQMAQQFCELLKSLVANPFLRISQLNMLTKYDKESLPDLNVAIEEPPQKLVTDWIEEWCEKKPQSIAISYNKIQWSYQQLQNAAQNMAKFLIEVKGQRVGIYGTKNATLVASIIGCMLSGKVFVLIDENLPENRKELLVKTSELDALLVVSTPQQSLSFAKEIDTYFVDSECSTIKSTHREWVSHSQTSTINEIHNANQPCYIFFTSGSTGIPKAILGSHKGLAHFINWQRETFSVNCEDNVSCLIALSFDAILREIFLALTSGATLVLPTKEMIESEKIVQWLQQQKITIFHSVPSLLQHWISGSSSCAEWIRCLFISGEALLDTLVDQCRTSFPKTKIINLYGPTETTFVKCYYEIPPHVTPGVQPLGKPLPQTQALIMRDNHLCAFGEPGEIVLRTPFRTLGYLNEEQNRDRFVVNPQRDDDKDLLYRTGDRGRYNAQGLLQFLGRIDDQVKILGVRIEPNEVKNVLIQHPQIQNCAVVVHTKTPQPYLVAYVVTSCDRFCEKEFKEYTRKKLPEVMVPKIFVAIETVPLTASGKLNRAALPEIHSTKNTPLILPRNKIEEQLYDIWQKLLQVDEISIDDDFFALGGHSLLAMRMVRKIKSALHIDVALQNIFEQTTIGDLAKYIEDNEIKSQKMVRLNLESYPLSFTQQRLWFLYLLQPQSPFYHISFVRKLEGEIDAECLKKAFAQLVQRQSILRTYFCQETNYEVCQKVKKDHIPITIIDVSHDKHRAQRVSQEVNVTTQAPFTLTEFPLVRFKLIKTQNKSYVLCIVLHHIIGDQTSVQILWRELVELYNALLQKRSARLTPLSLQYGDYCVWQQQQNLVKQREYWLQKFLQEPPFLDLVTDYPRQQNNQYLGAQCSVTVDKDLKQKLQRLAQKSDCTMFMVLLSAFHILLHRYSGQNDITVGSAITNRHSLENNIGLFINTLALRINIEENSTFDALLKNVKKTCLEAYIHQDYPFEKLVKDLNPMRDLNRNPIFQVMINMMDMSGNKECFLGVESSTYAKEVASTKFDLTLYVKLKPTQNLQFSLRYNSELFTAQTMQQMLEQFIQLLKSIVDNSQQVITDLSILTAKDTTYQQQICGEIIEPPQKFLPQAICEWVQKTPNSVALSREGKHWDYSELQLASQKVANFLRSHSAKYVAIYGEKNFSLIAAIVGCMLSEKVFVLIDENLPQNRKEVMLTTSDAGILLTTCRDKLEFARNVDVYFIDKNCGIYHCCDEEIEELTGYESEVTSQELEATNEGLNYPCYIFFTSGSTGTPKAVLGNHKGLAHFIRWQRETFSISAQDRVAHVTNISFDVVLREIFVTLSAGATLCIPPQWEEVLTWAKREQITIVHSVPSLMEFWLEKVESPLPKVRLLFMAGEALHDHLVEKCCKIFPNAQIINLYGPTETTLAKCYHIVPQPAKRGIQLLGKPLPQTQVFIMKNESLCALGEPGEIVIRTPFRTLGYVNNPHERFFTNPFTKDENDLLYRTGDRGRYHADGSLEFLGRMDEQIKILGMRIEPDEIKNVILRHPHVRDCVVVAQQNKSLLVAYVVCAEEIITELPSYVQSLLPRIMVPKLFIPIKSIPLTASGKVNRRQLPAIDLRPSPQKIVPRTPYEKKVSAIWQEVLSTTVVGIDDDFFALGGHSLLAMRMIGMVRDILHVEASLRLIFEFPALRQFVQALVQKEQIQKPLVALNQQLYPLSFAQSRLWFVQNLLVDSHLYNMSLVKNIYGDLQLPYLRQAIGVLVNRHETLRTYIYEDDEGGAWQKICDSDIDVFVHDFTRQPQQVKSFIAKERQHLFTLTEFPLVRFTVAKVNEQHHILCIVIHHIISDHWSQQVLWGELTKIYNSLLQQQQVQLPKLKLQYGDFCAWQQQQDMTVQKEYWLEQFATLPHPIDLPTDYPRPSRQSFRGATHTFIIEKTLCQSLLDLSQRENCTLFFVMLTAFNILLRRYSGQKDLTIGVPISNRHHGELQNNIGFFVNTLAIRNYIEDQNSFLEVLHQVKNQCRQAYAHQDYPFEHLVKEINPPRDLSRHAIFQIAMNMLDNYTMEIDCDWEHLRIENYQRKIVNARFDLTLNVKQTNELKCTFVYNRDLFSAETVGSWAHSFTMLLNDIVQNPQQRISVLQATPQRSAASNYIEKKTQSGYLAPRNSIEAELVTIWQETLKTKPIGITDNFFELGGHSILAIKLINRTRKVFSLKMSLQIIFEKPTIQQLAEYIKNSKTQTASHNRTKNIEKYPLSFSQEQLWFFYLLDPQSTFYNITTCKQLQGDLNTKYLQKAVAKLSMRHLALRTYIEPESNGQVWQRVHESSLKLVVEDISMYSDVEKQHKISQHQKTKFNLTEYPLVSLRLFRIERRCHILSIVIHHIISDGWSQNIIWKELVALYNSYINSEDCSLPSIGVSYGDFCIWQREQYNWEEHKSYWKKQLQNLPTPLALPTDFPRPSQQDFAGGEYTVTIDKVLQETLKNIALKNDTTVFIVLLTAFKMFLSRYSAQKDIVVGFPVANRLQHDCENTVGFFANTLVLRTKLDMNLSFTQCLKEVTNNFAQAITREEFGFSQLVKTINPPRDMSRNPIFQVMVTRFYSTTKVPLKGITVSNIAKQKTTSKFDLTLSIKSQGDLVFYYKSGLFRQSTIQKIAGDFIELLQDVISQPQKCIAMQSTDTVYAIISSRAKQEPNAMALLDQKANSICNHQLLHNIQSNVRQLQSWGIKRNNRVAIVLDNGPCMASCFLAVCCCATSAPLNPSYTESEYEFYLTDLDAKALIIAGKENVPAKNVAKRLNIPVWQLVADEQKPGLFRLEGGQVQENTHHEFAHPQDVALVLHTSGTTSRPKMVPLTHRNICTSAANISKTLHLQPRDRCLNVMPLFHIHGLMGVLLSSMYSGASIVCSQGFQSDLFFSWLEKCDPTWYSAVPTMHQAILAIAQDHQEIIDQSRLRLIRSSSSSLAPNIITNLEKIFSVPVIESYGMTEASHQMTSNPLPPQKRKPGSVGQAAGPQVAIMDSVGNLQPAETEGEIVIKGTSVTLGYENNPQANESAFCNGWFRTGDTGYFDKDKYLYIKGRIKEIINRGGEKISPREVDEVLLQYPGVRQAVTFAIPHNTLGQDVAAAIILKPDVQITEQQIRDFAFEQLAAFKVPSKVVFTNKIPLGPTGKMQRVQLGKQLGDLLKVDYKAATSSVEKSFCDIWTQILHVNNISIDDNFFVLGGDSLSGMQVINLINLQHEIDLPVSHLFRYPTIRQLAAVAGQSQQSTPDSPLPVSRNLQIPLSFSQESMWYLHYITNSPAYNRPLNLRLYGSLDIATLQKSLNVIIARHETLRTNISCDENHVPFQKIHSVRQLELEVVDLQNLSVAEQQEKTEQFLLSSGQKLFNLAEDLLVHAKLLCFSPQDFLLNITFHHIVFDGWSEGVFLNELNEIYASLQQKQGIKLPDLPIQHADYSYWQRGKTYEKQCAYWQQKLDDYDDNSMFPTDKPRPQIPSGTGAQYPINIDKDLYQRLQNLAEKSHCTLFSLLLTAYSVLIVRYAKISDIVIAVPFSERDLPATQNLIAMMIQTQPLRIKLSKESSFIQLASQIQQTSLEARENMCAFQDIIKVTQAKRHTMHSPLTQLMFVFENFPTIPSNIHTLEVNVQYADLKTSYADLALDISVVGDSLKSFFTYATDLFFPTTIANMAQSFVQLLHNIVDNPQQCISSPIGDENQILGAQYDAKNEVVPQKMQVSILHKFNQTHAVYPSQKSLLQLFEEQVARTPNSMAVIFGNERLTYQMLDNRASSLARCLQTKNIDKAVGVLLQRSPDIIVAMFAIFKAGGIYVPIDPHYPSTRILQMVESANITTVITDEDHINLLPSHVQTIVISDKQSAETSTLQISIHPQQVAYIIFTSGTTGQPKGVAVSHQSLVNTVWYYRHLYRNNHHQELLITSFCFDVSMRQIFSNLVFGHTLHIANDTTIHDEKLLGEYIYDHQISVLEVTPSYFQALLESLDAKNYQSLHFIIFGSEALKWQLVESVQNSIPSAVLFNGYGPTECCVDSHFYEISRELDTKTVPIGKSKDNFQTYILDKNLSPVAIGVVGEIYISGIGLAHGYVNNTPFTAEKFVPNPYVSGARMYKTGDLAQWLPDGNIEYVGRIDHQVKIRGFRVELEEIETVLTRHENVQQAVVTHLENSSNQSLCAYIITKQKELSSQEMRTWLQQYLPDYMIPTFFVVLQKFPLTTNSKIDRKALPLPNVSAINEDAHTPPQNDTQRALVDIWEQILQHQYIGIYDNFFELGGYSLLAMVMTNKIRERLGAEISVGQIFKSPTIAEIAKLIEVKPIYEKSIGHSLLTAQLANAINRLFQTELSIPFLLSNPTIEQIAAKIHGDHQYNSVVIPFQSDENKTPMFCFPCIGGSALYLHHFLQSMAKTRPCYALQGISDFDTLEEIARFYIAQVKKIQPQGPYIIVGHSFGGKIAFEVARQLHVEGEKIHKLIIIDTTPTINLSKQVSEEQIFDEVAQLFAKVYNRSIVLHKEQLQNVSFAKKIEKLQQCLVVSGLLPKGDYHAYLENFTQVYKVQRQICYSPEKKKYSIPTVLYLSKNSKPQKNNFWGWQEYLHEIELMWIESDHYSMVTPPYNEAIIQHLLNSL</sequence>
<feature type="domain" description="Carrier" evidence="6">
    <location>
        <begin position="2001"/>
        <end position="2076"/>
    </location>
</feature>
<dbReference type="InterPro" id="IPR020806">
    <property type="entry name" value="PKS_PP-bd"/>
</dbReference>
<dbReference type="PROSITE" id="PS00012">
    <property type="entry name" value="PHOSPHOPANTETHEINE"/>
    <property type="match status" value="3"/>
</dbReference>
<dbReference type="SUPFAM" id="SSF56801">
    <property type="entry name" value="Acetyl-CoA synthetase-like"/>
    <property type="match status" value="5"/>
</dbReference>
<comment type="cofactor">
    <cofactor evidence="1">
        <name>pantetheine 4'-phosphate</name>
        <dbReference type="ChEBI" id="CHEBI:47942"/>
    </cofactor>
</comment>
<organism evidence="7 8">
    <name type="scientific">Uabimicrobium amorphum</name>
    <dbReference type="NCBI Taxonomy" id="2596890"/>
    <lineage>
        <taxon>Bacteria</taxon>
        <taxon>Pseudomonadati</taxon>
        <taxon>Planctomycetota</taxon>
        <taxon>Candidatus Uabimicrobiia</taxon>
        <taxon>Candidatus Uabimicrobiales</taxon>
        <taxon>Candidatus Uabimicrobiaceae</taxon>
        <taxon>Candidatus Uabimicrobium</taxon>
    </lineage>
</organism>
<dbReference type="InterPro" id="IPR006162">
    <property type="entry name" value="Ppantetheine_attach_site"/>
</dbReference>
<dbReference type="SMART" id="SM00823">
    <property type="entry name" value="PKS_PP"/>
    <property type="match status" value="6"/>
</dbReference>
<evidence type="ECO:0000256" key="3">
    <source>
        <dbReference type="ARBA" id="ARBA00022450"/>
    </source>
</evidence>
<dbReference type="GO" id="GO:0031177">
    <property type="term" value="F:phosphopantetheine binding"/>
    <property type="evidence" value="ECO:0007669"/>
    <property type="project" value="InterPro"/>
</dbReference>
<name>A0A5S9IQ46_UABAM</name>
<accession>A0A5S9IQ46</accession>
<dbReference type="InterPro" id="IPR010071">
    <property type="entry name" value="AA_adenyl_dom"/>
</dbReference>
<dbReference type="Gene3D" id="3.40.50.980">
    <property type="match status" value="4"/>
</dbReference>
<dbReference type="SUPFAM" id="SSF53474">
    <property type="entry name" value="alpha/beta-Hydrolases"/>
    <property type="match status" value="1"/>
</dbReference>
<dbReference type="PROSITE" id="PS00455">
    <property type="entry name" value="AMP_BINDING"/>
    <property type="match status" value="4"/>
</dbReference>
<dbReference type="Gene3D" id="3.30.300.30">
    <property type="match status" value="5"/>
</dbReference>
<dbReference type="Gene3D" id="3.40.50.1820">
    <property type="entry name" value="alpha/beta hydrolase"/>
    <property type="match status" value="1"/>
</dbReference>
<dbReference type="Pfam" id="PF00975">
    <property type="entry name" value="Thioesterase"/>
    <property type="match status" value="1"/>
</dbReference>
<dbReference type="Gene3D" id="3.30.559.10">
    <property type="entry name" value="Chloramphenicol acetyltransferase-like domain"/>
    <property type="match status" value="6"/>
</dbReference>
<evidence type="ECO:0000313" key="7">
    <source>
        <dbReference type="EMBL" id="BBM85844.1"/>
    </source>
</evidence>
<dbReference type="InterPro" id="IPR009081">
    <property type="entry name" value="PP-bd_ACP"/>
</dbReference>
<dbReference type="Pfam" id="PF00501">
    <property type="entry name" value="AMP-binding"/>
    <property type="match status" value="5"/>
</dbReference>
<reference evidence="7 8" key="1">
    <citation type="submission" date="2019-08" db="EMBL/GenBank/DDBJ databases">
        <title>Complete genome sequence of Candidatus Uab amorphum.</title>
        <authorList>
            <person name="Shiratori T."/>
            <person name="Suzuki S."/>
            <person name="Kakizawa Y."/>
            <person name="Ishida K."/>
        </authorList>
    </citation>
    <scope>NUCLEOTIDE SEQUENCE [LARGE SCALE GENOMIC DNA]</scope>
    <source>
        <strain evidence="7 8">SRT547</strain>
    </source>
</reference>
<dbReference type="GO" id="GO:0044550">
    <property type="term" value="P:secondary metabolite biosynthetic process"/>
    <property type="evidence" value="ECO:0007669"/>
    <property type="project" value="TreeGrafter"/>
</dbReference>
<dbReference type="InterPro" id="IPR020845">
    <property type="entry name" value="AMP-binding_CS"/>
</dbReference>
<evidence type="ECO:0000256" key="1">
    <source>
        <dbReference type="ARBA" id="ARBA00001957"/>
    </source>
</evidence>
<dbReference type="Gene3D" id="3.40.50.12780">
    <property type="entry name" value="N-terminal domain of ligase-like"/>
    <property type="match status" value="3"/>
</dbReference>
<dbReference type="Pfam" id="PF00668">
    <property type="entry name" value="Condensation"/>
    <property type="match status" value="6"/>
</dbReference>
<dbReference type="OrthoDB" id="9778383at2"/>
<dbReference type="InterPro" id="IPR023213">
    <property type="entry name" value="CAT-like_dom_sf"/>
</dbReference>
<dbReference type="InterPro" id="IPR036736">
    <property type="entry name" value="ACP-like_sf"/>
</dbReference>
<dbReference type="Proteomes" id="UP000326354">
    <property type="component" value="Chromosome"/>
</dbReference>
<dbReference type="Gene3D" id="2.30.38.10">
    <property type="entry name" value="Luciferase, Domain 3"/>
    <property type="match status" value="2"/>
</dbReference>
<evidence type="ECO:0000256" key="5">
    <source>
        <dbReference type="SAM" id="MobiDB-lite"/>
    </source>
</evidence>
<evidence type="ECO:0000256" key="4">
    <source>
        <dbReference type="ARBA" id="ARBA00022553"/>
    </source>
</evidence>
<dbReference type="GO" id="GO:0005829">
    <property type="term" value="C:cytosol"/>
    <property type="evidence" value="ECO:0007669"/>
    <property type="project" value="TreeGrafter"/>
</dbReference>
<dbReference type="Gene3D" id="1.10.1200.10">
    <property type="entry name" value="ACP-like"/>
    <property type="match status" value="6"/>
</dbReference>
<protein>
    <submittedName>
        <fullName evidence="7">Non-ribosomal peptide synthetase</fullName>
    </submittedName>
</protein>
<dbReference type="CDD" id="cd12117">
    <property type="entry name" value="A_NRPS_Srf_like"/>
    <property type="match status" value="1"/>
</dbReference>
<dbReference type="RefSeq" id="WP_151969932.1">
    <property type="nucleotide sequence ID" value="NZ_AP019860.1"/>
</dbReference>
<proteinExistence type="inferred from homology"/>
<feature type="region of interest" description="Disordered" evidence="5">
    <location>
        <begin position="4402"/>
        <end position="4421"/>
    </location>
</feature>
<dbReference type="InterPro" id="IPR025110">
    <property type="entry name" value="AMP-bd_C"/>
</dbReference>
<dbReference type="FunFam" id="1.10.1200.10:FF:000005">
    <property type="entry name" value="Nonribosomal peptide synthetase 1"/>
    <property type="match status" value="5"/>
</dbReference>
<dbReference type="Pfam" id="PF00550">
    <property type="entry name" value="PP-binding"/>
    <property type="match status" value="6"/>
</dbReference>
<dbReference type="EMBL" id="AP019860">
    <property type="protein sequence ID" value="BBM85844.1"/>
    <property type="molecule type" value="Genomic_DNA"/>
</dbReference>
<dbReference type="Pfam" id="PF13193">
    <property type="entry name" value="AMP-binding_C"/>
    <property type="match status" value="5"/>
</dbReference>
<dbReference type="PANTHER" id="PTHR45527:SF1">
    <property type="entry name" value="FATTY ACID SYNTHASE"/>
    <property type="match status" value="1"/>
</dbReference>
<dbReference type="GO" id="GO:0043041">
    <property type="term" value="P:amino acid activation for nonribosomal peptide biosynthetic process"/>
    <property type="evidence" value="ECO:0007669"/>
    <property type="project" value="TreeGrafter"/>
</dbReference>
<dbReference type="GO" id="GO:0003824">
    <property type="term" value="F:catalytic activity"/>
    <property type="evidence" value="ECO:0007669"/>
    <property type="project" value="InterPro"/>
</dbReference>
<dbReference type="InterPro" id="IPR001031">
    <property type="entry name" value="Thioesterase"/>
</dbReference>
<dbReference type="InterPro" id="IPR000873">
    <property type="entry name" value="AMP-dep_synth/lig_dom"/>
</dbReference>
<feature type="domain" description="Carrier" evidence="6">
    <location>
        <begin position="953"/>
        <end position="1028"/>
    </location>
</feature>
<keyword evidence="8" id="KW-1185">Reference proteome</keyword>
<gene>
    <name evidence="7" type="ORF">UABAM_04222</name>
</gene>
<dbReference type="FunFam" id="3.40.50.980:FF:000001">
    <property type="entry name" value="Non-ribosomal peptide synthetase"/>
    <property type="match status" value="1"/>
</dbReference>
<feature type="domain" description="Carrier" evidence="6">
    <location>
        <begin position="3042"/>
        <end position="3117"/>
    </location>
</feature>
<dbReference type="InterPro" id="IPR001242">
    <property type="entry name" value="Condensation_dom"/>
</dbReference>
<dbReference type="InterPro" id="IPR045851">
    <property type="entry name" value="AMP-bd_C_sf"/>
</dbReference>
<dbReference type="Gene3D" id="3.30.559.30">
    <property type="entry name" value="Nonribosomal peptide synthetase, condensation domain"/>
    <property type="match status" value="6"/>
</dbReference>
<keyword evidence="4" id="KW-0597">Phosphoprotein</keyword>
<dbReference type="InterPro" id="IPR029058">
    <property type="entry name" value="AB_hydrolase_fold"/>
</dbReference>